<evidence type="ECO:0000313" key="1">
    <source>
        <dbReference type="EMBL" id="PCD03525.1"/>
    </source>
</evidence>
<dbReference type="OrthoDB" id="9810797at2"/>
<evidence type="ECO:0000313" key="2">
    <source>
        <dbReference type="Proteomes" id="UP000218366"/>
    </source>
</evidence>
<dbReference type="GO" id="GO:0006635">
    <property type="term" value="P:fatty acid beta-oxidation"/>
    <property type="evidence" value="ECO:0007669"/>
    <property type="project" value="TreeGrafter"/>
</dbReference>
<dbReference type="SUPFAM" id="SSF52096">
    <property type="entry name" value="ClpP/crotonase"/>
    <property type="match status" value="1"/>
</dbReference>
<dbReference type="Pfam" id="PF00378">
    <property type="entry name" value="ECH_1"/>
    <property type="match status" value="1"/>
</dbReference>
<dbReference type="GO" id="GO:0003824">
    <property type="term" value="F:catalytic activity"/>
    <property type="evidence" value="ECO:0007669"/>
    <property type="project" value="UniProtKB-ARBA"/>
</dbReference>
<accession>A0A2A4B6G9</accession>
<dbReference type="PANTHER" id="PTHR11941:SF54">
    <property type="entry name" value="ENOYL-COA HYDRATASE, MITOCHONDRIAL"/>
    <property type="match status" value="1"/>
</dbReference>
<protein>
    <submittedName>
        <fullName evidence="1">Enoyl-CoA hydratase</fullName>
    </submittedName>
</protein>
<dbReference type="AlphaFoldDB" id="A0A2A4B6G9"/>
<keyword evidence="2" id="KW-1185">Reference proteome</keyword>
<sequence length="243" mass="25288">MFFLDTPEPGIARLTIDAPERRNAIPVAEWDRLASILAAMPAATRVLLIGGEQNFSAGADLREFAGFVDDPSAAAAFRPAMRRGIEALATVSVPVVAVVVGGCYGAGVALALAADLRVAGEGARLAVTPARLGIGYPAADVARLTAQVGRGRAARLLFTGEVLDAPAAAAIGLFDAVATDPWDEAFVLARTIAGNSMASTRMLKAVLNDPTADHDAAFDRLFAGDDVVEGLAAYRERRSPRFA</sequence>
<dbReference type="Proteomes" id="UP000218366">
    <property type="component" value="Unassembled WGS sequence"/>
</dbReference>
<dbReference type="CDD" id="cd06558">
    <property type="entry name" value="crotonase-like"/>
    <property type="match status" value="1"/>
</dbReference>
<dbReference type="PANTHER" id="PTHR11941">
    <property type="entry name" value="ENOYL-COA HYDRATASE-RELATED"/>
    <property type="match status" value="1"/>
</dbReference>
<dbReference type="InterPro" id="IPR029045">
    <property type="entry name" value="ClpP/crotonase-like_dom_sf"/>
</dbReference>
<proteinExistence type="predicted"/>
<reference evidence="1 2" key="1">
    <citation type="submission" date="2017-09" db="EMBL/GenBank/DDBJ databases">
        <title>Sphingomonas spermidinifaciens 9NM-10, whole genome shotgun sequence.</title>
        <authorList>
            <person name="Feng G."/>
            <person name="Zhu H."/>
        </authorList>
    </citation>
    <scope>NUCLEOTIDE SEQUENCE [LARGE SCALE GENOMIC DNA]</scope>
    <source>
        <strain evidence="1 2">9NM-10</strain>
    </source>
</reference>
<organism evidence="1 2">
    <name type="scientific">Sphingomonas spermidinifaciens</name>
    <dbReference type="NCBI Taxonomy" id="1141889"/>
    <lineage>
        <taxon>Bacteria</taxon>
        <taxon>Pseudomonadati</taxon>
        <taxon>Pseudomonadota</taxon>
        <taxon>Alphaproteobacteria</taxon>
        <taxon>Sphingomonadales</taxon>
        <taxon>Sphingomonadaceae</taxon>
        <taxon>Sphingomonas</taxon>
    </lineage>
</organism>
<gene>
    <name evidence="1" type="ORF">COC42_03905</name>
</gene>
<comment type="caution">
    <text evidence="1">The sequence shown here is derived from an EMBL/GenBank/DDBJ whole genome shotgun (WGS) entry which is preliminary data.</text>
</comment>
<dbReference type="Gene3D" id="3.90.226.10">
    <property type="entry name" value="2-enoyl-CoA Hydratase, Chain A, domain 1"/>
    <property type="match status" value="1"/>
</dbReference>
<dbReference type="EMBL" id="NWMW01000001">
    <property type="protein sequence ID" value="PCD03525.1"/>
    <property type="molecule type" value="Genomic_DNA"/>
</dbReference>
<dbReference type="InterPro" id="IPR001753">
    <property type="entry name" value="Enoyl-CoA_hydra/iso"/>
</dbReference>
<name>A0A2A4B6G9_9SPHN</name>
<dbReference type="RefSeq" id="WP_096341927.1">
    <property type="nucleotide sequence ID" value="NZ_NWMW01000001.1"/>
</dbReference>